<feature type="transmembrane region" description="Helical" evidence="7">
    <location>
        <begin position="187"/>
        <end position="214"/>
    </location>
</feature>
<feature type="domain" description="ABC transmembrane type-1" evidence="8">
    <location>
        <begin position="70"/>
        <end position="258"/>
    </location>
</feature>
<dbReference type="GO" id="GO:0005886">
    <property type="term" value="C:plasma membrane"/>
    <property type="evidence" value="ECO:0007669"/>
    <property type="project" value="UniProtKB-SubCell"/>
</dbReference>
<dbReference type="CDD" id="cd06261">
    <property type="entry name" value="TM_PBP2"/>
    <property type="match status" value="1"/>
</dbReference>
<comment type="similarity">
    <text evidence="7">Belongs to the binding-protein-dependent transport system permease family.</text>
</comment>
<dbReference type="SUPFAM" id="SSF161098">
    <property type="entry name" value="MetI-like"/>
    <property type="match status" value="1"/>
</dbReference>
<dbReference type="AlphaFoldDB" id="A0AAJ2R2I9"/>
<evidence type="ECO:0000256" key="7">
    <source>
        <dbReference type="RuleBase" id="RU363032"/>
    </source>
</evidence>
<evidence type="ECO:0000256" key="4">
    <source>
        <dbReference type="ARBA" id="ARBA00022692"/>
    </source>
</evidence>
<feature type="transmembrane region" description="Helical" evidence="7">
    <location>
        <begin position="135"/>
        <end position="152"/>
    </location>
</feature>
<dbReference type="Proteomes" id="UP001287445">
    <property type="component" value="Unassembled WGS sequence"/>
</dbReference>
<keyword evidence="2 7" id="KW-0813">Transport</keyword>
<name>A0AAJ2R2I9_DELAC</name>
<feature type="transmembrane region" description="Helical" evidence="7">
    <location>
        <begin position="112"/>
        <end position="129"/>
    </location>
</feature>
<dbReference type="InterPro" id="IPR035906">
    <property type="entry name" value="MetI-like_sf"/>
</dbReference>
<keyword evidence="5 7" id="KW-1133">Transmembrane helix</keyword>
<keyword evidence="6 7" id="KW-0472">Membrane</keyword>
<evidence type="ECO:0000256" key="5">
    <source>
        <dbReference type="ARBA" id="ARBA00022989"/>
    </source>
</evidence>
<dbReference type="Pfam" id="PF00528">
    <property type="entry name" value="BPD_transp_1"/>
    <property type="match status" value="1"/>
</dbReference>
<evidence type="ECO:0000313" key="9">
    <source>
        <dbReference type="EMBL" id="MDX4956945.1"/>
    </source>
</evidence>
<protein>
    <submittedName>
        <fullName evidence="9">ABC transporter permease</fullName>
    </submittedName>
</protein>
<dbReference type="PANTHER" id="PTHR43386:SF1">
    <property type="entry name" value="D,D-DIPEPTIDE TRANSPORT SYSTEM PERMEASE PROTEIN DDPC-RELATED"/>
    <property type="match status" value="1"/>
</dbReference>
<evidence type="ECO:0000256" key="1">
    <source>
        <dbReference type="ARBA" id="ARBA00004651"/>
    </source>
</evidence>
<evidence type="ECO:0000256" key="6">
    <source>
        <dbReference type="ARBA" id="ARBA00023136"/>
    </source>
</evidence>
<accession>A0AAJ2R2I9</accession>
<comment type="caution">
    <text evidence="9">The sequence shown here is derived from an EMBL/GenBank/DDBJ whole genome shotgun (WGS) entry which is preliminary data.</text>
</comment>
<evidence type="ECO:0000256" key="3">
    <source>
        <dbReference type="ARBA" id="ARBA00022475"/>
    </source>
</evidence>
<dbReference type="InterPro" id="IPR050366">
    <property type="entry name" value="BP-dependent_transpt_permease"/>
</dbReference>
<evidence type="ECO:0000313" key="10">
    <source>
        <dbReference type="Proteomes" id="UP001287445"/>
    </source>
</evidence>
<dbReference type="PANTHER" id="PTHR43386">
    <property type="entry name" value="OLIGOPEPTIDE TRANSPORT SYSTEM PERMEASE PROTEIN APPC"/>
    <property type="match status" value="1"/>
</dbReference>
<dbReference type="RefSeq" id="WP_063328427.1">
    <property type="nucleotide sequence ID" value="NZ_CBDHEQ010000002.1"/>
</dbReference>
<dbReference type="GO" id="GO:0055085">
    <property type="term" value="P:transmembrane transport"/>
    <property type="evidence" value="ECO:0007669"/>
    <property type="project" value="InterPro"/>
</dbReference>
<keyword evidence="4 7" id="KW-0812">Transmembrane</keyword>
<evidence type="ECO:0000259" key="8">
    <source>
        <dbReference type="PROSITE" id="PS50928"/>
    </source>
</evidence>
<evidence type="ECO:0000256" key="2">
    <source>
        <dbReference type="ARBA" id="ARBA00022448"/>
    </source>
</evidence>
<reference evidence="9" key="1">
    <citation type="submission" date="2023-11" db="EMBL/GenBank/DDBJ databases">
        <title>Identification and selenium tolerance of Delftia acidovorans R3-25.</title>
        <authorList>
            <person name="Zhang S."/>
            <person name="Liu Y."/>
            <person name="Guo Y."/>
        </authorList>
    </citation>
    <scope>NUCLEOTIDE SEQUENCE</scope>
    <source>
        <strain evidence="9">R3-25</strain>
    </source>
</reference>
<feature type="transmembrane region" description="Helical" evidence="7">
    <location>
        <begin position="74"/>
        <end position="100"/>
    </location>
</feature>
<organism evidence="9 10">
    <name type="scientific">Delftia acidovorans</name>
    <name type="common">Pseudomonas acidovorans</name>
    <name type="synonym">Comamonas acidovorans</name>
    <dbReference type="NCBI Taxonomy" id="80866"/>
    <lineage>
        <taxon>Bacteria</taxon>
        <taxon>Pseudomonadati</taxon>
        <taxon>Pseudomonadota</taxon>
        <taxon>Betaproteobacteria</taxon>
        <taxon>Burkholderiales</taxon>
        <taxon>Comamonadaceae</taxon>
        <taxon>Delftia</taxon>
    </lineage>
</organism>
<sequence length="272" mass="28085">MPSRISLSALLGLAILALFVVTAALAGWLYPGDPLDMAGPALLWPLQDPAFALGTDALGRDLAAQLAHGARASLQVGACAALVGLSIGTVAGAVGGYYGGWADKALTRLTELFQTTPTLLMAVVIVAIAGPSSRTVAFAIGLASWPGCARLVRAQFRQLREADFVLAARSQGFGDLHIICREILPNALAPVIVTASAMVASAILLESALSFLGIGDPEVLSWGGMIGAGRDALRTDWYLSTLPGAAISVVVLALNLVGDALNDHLNPRLRGR</sequence>
<feature type="transmembrane region" description="Helical" evidence="7">
    <location>
        <begin position="237"/>
        <end position="258"/>
    </location>
</feature>
<dbReference type="Gene3D" id="1.10.3720.10">
    <property type="entry name" value="MetI-like"/>
    <property type="match status" value="1"/>
</dbReference>
<gene>
    <name evidence="9" type="ORF">SGN30_26325</name>
</gene>
<proteinExistence type="inferred from homology"/>
<keyword evidence="3" id="KW-1003">Cell membrane</keyword>
<comment type="subcellular location">
    <subcellularLocation>
        <location evidence="1 7">Cell membrane</location>
        <topology evidence="1 7">Multi-pass membrane protein</topology>
    </subcellularLocation>
</comment>
<dbReference type="PROSITE" id="PS50928">
    <property type="entry name" value="ABC_TM1"/>
    <property type="match status" value="1"/>
</dbReference>
<dbReference type="EMBL" id="JAWWMZ010000014">
    <property type="protein sequence ID" value="MDX4956945.1"/>
    <property type="molecule type" value="Genomic_DNA"/>
</dbReference>
<dbReference type="InterPro" id="IPR000515">
    <property type="entry name" value="MetI-like"/>
</dbReference>